<dbReference type="SMART" id="SM00382">
    <property type="entry name" value="AAA"/>
    <property type="match status" value="2"/>
</dbReference>
<dbReference type="PANTHER" id="PTHR24221:SF590">
    <property type="entry name" value="COMPONENT LINKED WITH THE ASSEMBLY OF CYTOCHROME' TRANSPORT TRANSMEMBRANE ATP-BINDING PROTEIN ABC TRANSPORTER CYDD-RELATED"/>
    <property type="match status" value="1"/>
</dbReference>
<evidence type="ECO:0000256" key="5">
    <source>
        <dbReference type="ARBA" id="ARBA00022989"/>
    </source>
</evidence>
<dbReference type="InterPro" id="IPR036640">
    <property type="entry name" value="ABC1_TM_sf"/>
</dbReference>
<comment type="subcellular location">
    <subcellularLocation>
        <location evidence="1">Cell membrane</location>
        <topology evidence="1">Multi-pass membrane protein</topology>
    </subcellularLocation>
</comment>
<feature type="transmembrane region" description="Helical" evidence="8">
    <location>
        <begin position="149"/>
        <end position="171"/>
    </location>
</feature>
<feature type="domain" description="ABC transporter" evidence="9">
    <location>
        <begin position="904"/>
        <end position="1131"/>
    </location>
</feature>
<dbReference type="EMBL" id="JAUHJR010000003">
    <property type="protein sequence ID" value="MDN4161633.1"/>
    <property type="molecule type" value="Genomic_DNA"/>
</dbReference>
<dbReference type="PANTHER" id="PTHR24221">
    <property type="entry name" value="ATP-BINDING CASSETTE SUB-FAMILY B"/>
    <property type="match status" value="1"/>
</dbReference>
<dbReference type="NCBIfam" id="TIGR02857">
    <property type="entry name" value="CydD"/>
    <property type="match status" value="1"/>
</dbReference>
<evidence type="ECO:0000256" key="4">
    <source>
        <dbReference type="ARBA" id="ARBA00022840"/>
    </source>
</evidence>
<evidence type="ECO:0000256" key="7">
    <source>
        <dbReference type="SAM" id="MobiDB-lite"/>
    </source>
</evidence>
<feature type="transmembrane region" description="Helical" evidence="8">
    <location>
        <begin position="731"/>
        <end position="751"/>
    </location>
</feature>
<feature type="transmembrane region" description="Helical" evidence="8">
    <location>
        <begin position="257"/>
        <end position="274"/>
    </location>
</feature>
<dbReference type="InterPro" id="IPR003439">
    <property type="entry name" value="ABC_transporter-like_ATP-bd"/>
</dbReference>
<keyword evidence="3" id="KW-0547">Nucleotide-binding</keyword>
<dbReference type="PROSITE" id="PS50893">
    <property type="entry name" value="ABC_TRANSPORTER_2"/>
    <property type="match status" value="2"/>
</dbReference>
<dbReference type="InterPro" id="IPR014216">
    <property type="entry name" value="ABC_transptr_CydD"/>
</dbReference>
<dbReference type="CDD" id="cd03228">
    <property type="entry name" value="ABCC_MRP_Like"/>
    <property type="match status" value="1"/>
</dbReference>
<dbReference type="PROSITE" id="PS00211">
    <property type="entry name" value="ABC_TRANSPORTER_1"/>
    <property type="match status" value="2"/>
</dbReference>
<feature type="domain" description="ABC transmembrane type-1" evidence="10">
    <location>
        <begin position="592"/>
        <end position="872"/>
    </location>
</feature>
<gene>
    <name evidence="11" type="primary">cydD</name>
    <name evidence="11" type="ORF">QWY29_09760</name>
</gene>
<dbReference type="PROSITE" id="PS50929">
    <property type="entry name" value="ABC_TM1F"/>
    <property type="match status" value="2"/>
</dbReference>
<feature type="transmembrane region" description="Helical" evidence="8">
    <location>
        <begin position="125"/>
        <end position="143"/>
    </location>
</feature>
<comment type="caution">
    <text evidence="11">The sequence shown here is derived from an EMBL/GenBank/DDBJ whole genome shotgun (WGS) entry which is preliminary data.</text>
</comment>
<feature type="transmembrane region" description="Helical" evidence="8">
    <location>
        <begin position="53"/>
        <end position="70"/>
    </location>
</feature>
<keyword evidence="12" id="KW-1185">Reference proteome</keyword>
<dbReference type="Gene3D" id="3.40.50.300">
    <property type="entry name" value="P-loop containing nucleotide triphosphate hydrolases"/>
    <property type="match status" value="2"/>
</dbReference>
<evidence type="ECO:0000256" key="2">
    <source>
        <dbReference type="ARBA" id="ARBA00022692"/>
    </source>
</evidence>
<dbReference type="InterPro" id="IPR027417">
    <property type="entry name" value="P-loop_NTPase"/>
</dbReference>
<feature type="transmembrane region" description="Helical" evidence="8">
    <location>
        <begin position="815"/>
        <end position="837"/>
    </location>
</feature>
<dbReference type="SUPFAM" id="SSF52540">
    <property type="entry name" value="P-loop containing nucleoside triphosphate hydrolases"/>
    <property type="match status" value="2"/>
</dbReference>
<evidence type="ECO:0000256" key="3">
    <source>
        <dbReference type="ARBA" id="ARBA00022741"/>
    </source>
</evidence>
<sequence>MRPTDPRLRRQLAPARGPLGGVLAAGLAGAVLVVAQAWVVTGLVVAVVRQEPLGGWALAVAVVLGLRALTGWTGDVLAARAAARVGTHLRRQVVGALLRRGAAEPGDAVLLTRGVAAAEPYLTRYLPALVLAGVLPLLTLAVIATEDLLSAVIVAATLPLVPVFGALVGLATRDKAEEQWRAMSTLSGHFLDVVRGLPTLVAYRRARAQSRTIGEVTDRYRRASLGTLRLAFASSAVLELVATLSVALVAVTVGVRLAQADLGLTTALFVLLLAPEAYWPLRRVGAEFHAAAEGVATFEAVDALVTSAPALEPAAVPAVPAEPAEPAESAVSAVSGAGDLVVRNLAVTHPGRTVPAVAALSTTLPARGVTVVTGPSGCGKSTLLAALADLLTHEPGTVTVGGRPATGCDWQAQVAWLPQRPVFVAGTVADNLRLGTPDATDDRLRSALRRVALEERVLALPDGLATPLGEDGLTLSAGERARLALARVLVAERPWVLLDEPTAHLDELTERVIVDTVAELGRTSGVVVVAHRPALLAVADHHLALPAPPPTPAPVPAPGEPVPARRDAAPAAPGRPDDGADEPAPAGSLWPATLVGALASASGVALTATAGWLIVQASTRPAVLTLMVAVVGVRAFGLARPVLRYAERLRSHDVALRLLARRRVEVYDALVPLVPGRLGRRRGDLLASVVDDVDGVVDRELRVRVPVRQAALVVLLAGAVATWLAPAAGPVVAAVAALAGAAAFLLARLGADGAERAAVDHRAALSEAAVEVTSVLPELVMWQAGDRAADRVGGLSDRLGRSTVRSGAWTGGARAVVLAATGGSIALTAALASGAVAGGGLSAPMAALLVLLPLALADVLLPLADAGALSSRTTAAAARLRDLQHRAPAVRATVATAEPDGHRVEVDHVRGGWDGARTGLRTTAFDVAPGDRVGVVGPSGSGKSTLAALLLRFLDPAAGAVRLGGARTTDVLPDDVRRLVGLVDDDPHVFASTLVENVRLARPGATDADVEDALRRARLGRWLDSLPDGLHTWVGEGHAQVSGGERARIAVARSLLAAHPVLVLDEPTAHLDTATATELVTELLTGPRERSLVWITHDGNGLDLVDTVVDLGAGAGAGPGQVSRPAGGAHA</sequence>
<dbReference type="InterPro" id="IPR039421">
    <property type="entry name" value="Type_1_exporter"/>
</dbReference>
<name>A0ABT8EU09_9ACTN</name>
<dbReference type="CDD" id="cd18584">
    <property type="entry name" value="ABC_6TM_AarD_CydD"/>
    <property type="match status" value="1"/>
</dbReference>
<dbReference type="Pfam" id="PF00664">
    <property type="entry name" value="ABC_membrane"/>
    <property type="match status" value="1"/>
</dbReference>
<keyword evidence="6 8" id="KW-0472">Membrane</keyword>
<feature type="region of interest" description="Disordered" evidence="7">
    <location>
        <begin position="547"/>
        <end position="586"/>
    </location>
</feature>
<evidence type="ECO:0000256" key="1">
    <source>
        <dbReference type="ARBA" id="ARBA00004651"/>
    </source>
</evidence>
<evidence type="ECO:0000313" key="11">
    <source>
        <dbReference type="EMBL" id="MDN4161633.1"/>
    </source>
</evidence>
<feature type="transmembrane region" description="Helical" evidence="8">
    <location>
        <begin position="594"/>
        <end position="615"/>
    </location>
</feature>
<dbReference type="InterPro" id="IPR014223">
    <property type="entry name" value="ABC_CydC/D"/>
</dbReference>
<evidence type="ECO:0000256" key="8">
    <source>
        <dbReference type="SAM" id="Phobius"/>
    </source>
</evidence>
<evidence type="ECO:0000313" key="12">
    <source>
        <dbReference type="Proteomes" id="UP001168537"/>
    </source>
</evidence>
<feature type="transmembrane region" description="Helical" evidence="8">
    <location>
        <begin position="230"/>
        <end position="251"/>
    </location>
</feature>
<evidence type="ECO:0000259" key="9">
    <source>
        <dbReference type="PROSITE" id="PS50893"/>
    </source>
</evidence>
<dbReference type="Proteomes" id="UP001168537">
    <property type="component" value="Unassembled WGS sequence"/>
</dbReference>
<dbReference type="Pfam" id="PF00005">
    <property type="entry name" value="ABC_tran"/>
    <property type="match status" value="2"/>
</dbReference>
<dbReference type="Gene3D" id="1.20.1560.10">
    <property type="entry name" value="ABC transporter type 1, transmembrane domain"/>
    <property type="match status" value="2"/>
</dbReference>
<feature type="compositionally biased region" description="Pro residues" evidence="7">
    <location>
        <begin position="547"/>
        <end position="561"/>
    </location>
</feature>
<evidence type="ECO:0000259" key="10">
    <source>
        <dbReference type="PROSITE" id="PS50929"/>
    </source>
</evidence>
<evidence type="ECO:0000256" key="6">
    <source>
        <dbReference type="ARBA" id="ARBA00023136"/>
    </source>
</evidence>
<organism evidence="11 12">
    <name type="scientific">Nocardioides abyssi</name>
    <dbReference type="NCBI Taxonomy" id="3058370"/>
    <lineage>
        <taxon>Bacteria</taxon>
        <taxon>Bacillati</taxon>
        <taxon>Actinomycetota</taxon>
        <taxon>Actinomycetes</taxon>
        <taxon>Propionibacteriales</taxon>
        <taxon>Nocardioidaceae</taxon>
        <taxon>Nocardioides</taxon>
    </lineage>
</organism>
<feature type="transmembrane region" description="Helical" evidence="8">
    <location>
        <begin position="843"/>
        <end position="864"/>
    </location>
</feature>
<reference evidence="11" key="1">
    <citation type="submission" date="2023-06" db="EMBL/GenBank/DDBJ databases">
        <title>Draft genome sequence of Nocardioides sp. SOB72.</title>
        <authorList>
            <person name="Zhang G."/>
        </authorList>
    </citation>
    <scope>NUCLEOTIDE SEQUENCE</scope>
    <source>
        <strain evidence="11">SOB72</strain>
    </source>
</reference>
<dbReference type="InterPro" id="IPR011527">
    <property type="entry name" value="ABC1_TM_dom"/>
</dbReference>
<keyword evidence="4" id="KW-0067">ATP-binding</keyword>
<proteinExistence type="predicted"/>
<dbReference type="RefSeq" id="WP_300960533.1">
    <property type="nucleotide sequence ID" value="NZ_JAUHJR010000003.1"/>
</dbReference>
<feature type="transmembrane region" description="Helical" evidence="8">
    <location>
        <begin position="621"/>
        <end position="643"/>
    </location>
</feature>
<dbReference type="InterPro" id="IPR017871">
    <property type="entry name" value="ABC_transporter-like_CS"/>
</dbReference>
<keyword evidence="2 8" id="KW-0812">Transmembrane</keyword>
<feature type="transmembrane region" description="Helical" evidence="8">
    <location>
        <begin position="707"/>
        <end position="725"/>
    </location>
</feature>
<dbReference type="SUPFAM" id="SSF90123">
    <property type="entry name" value="ABC transporter transmembrane region"/>
    <property type="match status" value="2"/>
</dbReference>
<dbReference type="NCBIfam" id="TIGR02868">
    <property type="entry name" value="CydC"/>
    <property type="match status" value="1"/>
</dbReference>
<accession>A0ABT8EU09</accession>
<feature type="domain" description="ABC transporter" evidence="9">
    <location>
        <begin position="340"/>
        <end position="572"/>
    </location>
</feature>
<protein>
    <submittedName>
        <fullName evidence="11">Thiol reductant ABC exporter subunit CydD</fullName>
    </submittedName>
</protein>
<keyword evidence="5 8" id="KW-1133">Transmembrane helix</keyword>
<dbReference type="InterPro" id="IPR003593">
    <property type="entry name" value="AAA+_ATPase"/>
</dbReference>
<feature type="transmembrane region" description="Helical" evidence="8">
    <location>
        <begin position="21"/>
        <end position="47"/>
    </location>
</feature>
<feature type="domain" description="ABC transmembrane type-1" evidence="10">
    <location>
        <begin position="21"/>
        <end position="293"/>
    </location>
</feature>